<gene>
    <name evidence="2" type="ORF">DK427_15010</name>
</gene>
<dbReference type="Proteomes" id="UP000246058">
    <property type="component" value="Chromosome"/>
</dbReference>
<accession>A0A2U8VTX1</accession>
<dbReference type="OrthoDB" id="8004975at2"/>
<sequence>MKAKAPFCPVAPLTRPLLTQGPPSPAEGGGRITRAAVDGPALITPPARRRSAASAPAPRRR</sequence>
<organism evidence="2 3">
    <name type="scientific">Methylobacterium radiodurans</name>
    <dbReference type="NCBI Taxonomy" id="2202828"/>
    <lineage>
        <taxon>Bacteria</taxon>
        <taxon>Pseudomonadati</taxon>
        <taxon>Pseudomonadota</taxon>
        <taxon>Alphaproteobacteria</taxon>
        <taxon>Hyphomicrobiales</taxon>
        <taxon>Methylobacteriaceae</taxon>
        <taxon>Methylobacterium</taxon>
    </lineage>
</organism>
<evidence type="ECO:0000313" key="3">
    <source>
        <dbReference type="Proteomes" id="UP000246058"/>
    </source>
</evidence>
<dbReference type="AlphaFoldDB" id="A0A2U8VTX1"/>
<evidence type="ECO:0000256" key="1">
    <source>
        <dbReference type="SAM" id="MobiDB-lite"/>
    </source>
</evidence>
<dbReference type="KEGG" id="meti:DK427_15010"/>
<keyword evidence="3" id="KW-1185">Reference proteome</keyword>
<name>A0A2U8VTX1_9HYPH</name>
<feature type="region of interest" description="Disordered" evidence="1">
    <location>
        <begin position="1"/>
        <end position="61"/>
    </location>
</feature>
<reference evidence="2 3" key="1">
    <citation type="submission" date="2018-05" db="EMBL/GenBank/DDBJ databases">
        <title>Complete Genome Sequence of Methylobacterium sp. 17Sr1-43.</title>
        <authorList>
            <person name="Srinivasan S."/>
        </authorList>
    </citation>
    <scope>NUCLEOTIDE SEQUENCE [LARGE SCALE GENOMIC DNA]</scope>
    <source>
        <strain evidence="2 3">17Sr1-43</strain>
    </source>
</reference>
<dbReference type="EMBL" id="CP029551">
    <property type="protein sequence ID" value="AWN36881.1"/>
    <property type="molecule type" value="Genomic_DNA"/>
</dbReference>
<evidence type="ECO:0000313" key="2">
    <source>
        <dbReference type="EMBL" id="AWN36881.1"/>
    </source>
</evidence>
<feature type="compositionally biased region" description="Low complexity" evidence="1">
    <location>
        <begin position="52"/>
        <end position="61"/>
    </location>
</feature>
<protein>
    <submittedName>
        <fullName evidence="2">Uncharacterized protein</fullName>
    </submittedName>
</protein>
<proteinExistence type="predicted"/>